<keyword evidence="7" id="KW-0694">RNA-binding</keyword>
<keyword evidence="4" id="KW-0963">Cytoplasm</keyword>
<proteinExistence type="inferred from homology"/>
<dbReference type="Pfam" id="PF15985">
    <property type="entry name" value="KH_6"/>
    <property type="match status" value="1"/>
</dbReference>
<evidence type="ECO:0000256" key="5">
    <source>
        <dbReference type="ARBA" id="ARBA00022552"/>
    </source>
</evidence>
<evidence type="ECO:0000256" key="3">
    <source>
        <dbReference type="ARBA" id="ARBA00007841"/>
    </source>
</evidence>
<dbReference type="KEGG" id="osn:115219668"/>
<dbReference type="InterPro" id="IPR036612">
    <property type="entry name" value="KH_dom_type_1_sf"/>
</dbReference>
<comment type="subcellular location">
    <subcellularLocation>
        <location evidence="1">Cytoplasm</location>
    </subcellularLocation>
    <subcellularLocation>
        <location evidence="2">Nucleus</location>
        <location evidence="2">Nucleolus</location>
    </subcellularLocation>
</comment>
<evidence type="ECO:0000256" key="10">
    <source>
        <dbReference type="ARBA" id="ARBA00069899"/>
    </source>
</evidence>
<dbReference type="Gene3D" id="3.30.1370.10">
    <property type="entry name" value="K Homology domain, type 1"/>
    <property type="match status" value="1"/>
</dbReference>
<evidence type="ECO:0000256" key="9">
    <source>
        <dbReference type="ARBA" id="ARBA00030615"/>
    </source>
</evidence>
<dbReference type="GO" id="GO:0005730">
    <property type="term" value="C:nucleolus"/>
    <property type="evidence" value="ECO:0007669"/>
    <property type="project" value="UniProtKB-SubCell"/>
</dbReference>
<protein>
    <recommendedName>
        <fullName evidence="10">Exosome complex component RRP40</fullName>
    </recommendedName>
    <alternativeName>
        <fullName evidence="9">Ribosomal RNA-processing protein 40</fullName>
    </alternativeName>
</protein>
<dbReference type="InterPro" id="IPR026699">
    <property type="entry name" value="Exosome_RNA_bind1/RRP40/RRP4"/>
</dbReference>
<dbReference type="PANTHER" id="PTHR21321:SF1">
    <property type="entry name" value="EXOSOME COMPLEX COMPONENT RRP40"/>
    <property type="match status" value="1"/>
</dbReference>
<evidence type="ECO:0000313" key="12">
    <source>
        <dbReference type="RefSeq" id="XP_029645704.1"/>
    </source>
</evidence>
<keyword evidence="11" id="KW-1185">Reference proteome</keyword>
<dbReference type="InterPro" id="IPR037319">
    <property type="entry name" value="Rrp40_S1"/>
</dbReference>
<evidence type="ECO:0000256" key="1">
    <source>
        <dbReference type="ARBA" id="ARBA00004496"/>
    </source>
</evidence>
<dbReference type="SUPFAM" id="SSF54791">
    <property type="entry name" value="Eukaryotic type KH-domain (KH-domain type I)"/>
    <property type="match status" value="1"/>
</dbReference>
<dbReference type="SUPFAM" id="SSF50249">
    <property type="entry name" value="Nucleic acid-binding proteins"/>
    <property type="match status" value="1"/>
</dbReference>
<dbReference type="GO" id="GO:0034475">
    <property type="term" value="P:U4 snRNA 3'-end processing"/>
    <property type="evidence" value="ECO:0007669"/>
    <property type="project" value="TreeGrafter"/>
</dbReference>
<dbReference type="InterPro" id="IPR004088">
    <property type="entry name" value="KH_dom_type_1"/>
</dbReference>
<dbReference type="GO" id="GO:0010468">
    <property type="term" value="P:regulation of gene expression"/>
    <property type="evidence" value="ECO:0007669"/>
    <property type="project" value="UniProtKB-ARBA"/>
</dbReference>
<keyword evidence="6" id="KW-0271">Exosome</keyword>
<evidence type="ECO:0000256" key="7">
    <source>
        <dbReference type="ARBA" id="ARBA00022884"/>
    </source>
</evidence>
<sequence>MANDVLTCVDQLFLPGEIIQDLKDIDEQENKIVLGPGLRVQEKQVLVTKPGILRFKENNTYWIDCHQRRYVPVRGDHVLGICTMKAGDVFRVDIGSNEPAGLSFLSFEGSNKRNRPDVKVGDLLYGKILVANKDMESEIVCINSQGKSAGMGVIRDGGFLFTCPLHLVRKLLNPQCVLLKSLGKNIQFEVAIGMNGRVWIKAASAVNTIAVANAIASAEHMTNNQIKVMCQRLSQALETHSKENSEPEKEDSIL</sequence>
<dbReference type="GO" id="GO:0071038">
    <property type="term" value="P:TRAMP-dependent tRNA surveillance pathway"/>
    <property type="evidence" value="ECO:0007669"/>
    <property type="project" value="TreeGrafter"/>
</dbReference>
<comment type="similarity">
    <text evidence="3">Belongs to the RRP40 family.</text>
</comment>
<dbReference type="Pfam" id="PF21262">
    <property type="entry name" value="RRP40_S1"/>
    <property type="match status" value="1"/>
</dbReference>
<evidence type="ECO:0000256" key="6">
    <source>
        <dbReference type="ARBA" id="ARBA00022835"/>
    </source>
</evidence>
<dbReference type="Proteomes" id="UP000515154">
    <property type="component" value="Linkage group LG15"/>
</dbReference>
<keyword evidence="8" id="KW-0539">Nucleus</keyword>
<dbReference type="FunFam" id="3.30.1370.10:FF:000038">
    <property type="entry name" value="exosome complex component RRP40"/>
    <property type="match status" value="1"/>
</dbReference>
<dbReference type="CDD" id="cd22526">
    <property type="entry name" value="KH-I_Rrp40"/>
    <property type="match status" value="1"/>
</dbReference>
<dbReference type="InterPro" id="IPR012340">
    <property type="entry name" value="NA-bd_OB-fold"/>
</dbReference>
<dbReference type="AlphaFoldDB" id="A0A6P7T4J7"/>
<dbReference type="GO" id="GO:0071035">
    <property type="term" value="P:nuclear polyadenylation-dependent rRNA catabolic process"/>
    <property type="evidence" value="ECO:0007669"/>
    <property type="project" value="TreeGrafter"/>
</dbReference>
<dbReference type="GO" id="GO:0000176">
    <property type="term" value="C:nuclear exosome (RNase complex)"/>
    <property type="evidence" value="ECO:0007669"/>
    <property type="project" value="TreeGrafter"/>
</dbReference>
<name>A0A6P7T4J7_9MOLL</name>
<evidence type="ECO:0000256" key="4">
    <source>
        <dbReference type="ARBA" id="ARBA00022490"/>
    </source>
</evidence>
<keyword evidence="5" id="KW-0698">rRNA processing</keyword>
<dbReference type="SUPFAM" id="SSF110324">
    <property type="entry name" value="Ribosomal L27 protein-like"/>
    <property type="match status" value="1"/>
</dbReference>
<dbReference type="Gene3D" id="2.40.50.140">
    <property type="entry name" value="Nucleic acid-binding proteins"/>
    <property type="match status" value="1"/>
</dbReference>
<dbReference type="GO" id="GO:0000177">
    <property type="term" value="C:cytoplasmic exosome (RNase complex)"/>
    <property type="evidence" value="ECO:0007669"/>
    <property type="project" value="TreeGrafter"/>
</dbReference>
<dbReference type="CDD" id="cd05790">
    <property type="entry name" value="S1_Rrp40"/>
    <property type="match status" value="1"/>
</dbReference>
<accession>A0A6P7T4J7</accession>
<reference evidence="12" key="1">
    <citation type="submission" date="2025-08" db="UniProtKB">
        <authorList>
            <consortium name="RefSeq"/>
        </authorList>
    </citation>
    <scope>IDENTIFICATION</scope>
</reference>
<gene>
    <name evidence="12" type="primary">LOC115219668</name>
</gene>
<evidence type="ECO:0000313" key="11">
    <source>
        <dbReference type="Proteomes" id="UP000515154"/>
    </source>
</evidence>
<dbReference type="Gene3D" id="2.40.50.100">
    <property type="match status" value="1"/>
</dbReference>
<dbReference type="Pfam" id="PF18311">
    <property type="entry name" value="Rrp40_N"/>
    <property type="match status" value="1"/>
</dbReference>
<dbReference type="PANTHER" id="PTHR21321">
    <property type="entry name" value="PNAS-3 RELATED"/>
    <property type="match status" value="1"/>
</dbReference>
<evidence type="ECO:0000256" key="2">
    <source>
        <dbReference type="ARBA" id="ARBA00004604"/>
    </source>
</evidence>
<dbReference type="FunFam" id="2.40.50.140:FF:000112">
    <property type="entry name" value="Exosome complex component RRP40"/>
    <property type="match status" value="1"/>
</dbReference>
<dbReference type="InterPro" id="IPR049469">
    <property type="entry name" value="RRP40_KH-I"/>
</dbReference>
<dbReference type="GO" id="GO:0003723">
    <property type="term" value="F:RNA binding"/>
    <property type="evidence" value="ECO:0007669"/>
    <property type="project" value="UniProtKB-KW"/>
</dbReference>
<dbReference type="GO" id="GO:0000467">
    <property type="term" value="P:exonucleolytic trimming to generate mature 3'-end of 5.8S rRNA from tricistronic rRNA transcript (SSU-rRNA, 5.8S rRNA, LSU-rRNA)"/>
    <property type="evidence" value="ECO:0007669"/>
    <property type="project" value="TreeGrafter"/>
</dbReference>
<dbReference type="GO" id="GO:0071051">
    <property type="term" value="P:poly(A)-dependent snoRNA 3'-end processing"/>
    <property type="evidence" value="ECO:0007669"/>
    <property type="project" value="TreeGrafter"/>
</dbReference>
<evidence type="ECO:0000256" key="8">
    <source>
        <dbReference type="ARBA" id="ARBA00023242"/>
    </source>
</evidence>
<dbReference type="InterPro" id="IPR041054">
    <property type="entry name" value="Rrp40_N_euk"/>
</dbReference>
<dbReference type="GO" id="GO:0071034">
    <property type="term" value="P:CUT catabolic process"/>
    <property type="evidence" value="ECO:0007669"/>
    <property type="project" value="TreeGrafter"/>
</dbReference>
<dbReference type="RefSeq" id="XP_029645704.1">
    <property type="nucleotide sequence ID" value="XM_029789844.2"/>
</dbReference>
<organism evidence="11 12">
    <name type="scientific">Octopus sinensis</name>
    <name type="common">East Asian common octopus</name>
    <dbReference type="NCBI Taxonomy" id="2607531"/>
    <lineage>
        <taxon>Eukaryota</taxon>
        <taxon>Metazoa</taxon>
        <taxon>Spiralia</taxon>
        <taxon>Lophotrochozoa</taxon>
        <taxon>Mollusca</taxon>
        <taxon>Cephalopoda</taxon>
        <taxon>Coleoidea</taxon>
        <taxon>Octopodiformes</taxon>
        <taxon>Octopoda</taxon>
        <taxon>Incirrata</taxon>
        <taxon>Octopodidae</taxon>
        <taxon>Octopus</taxon>
    </lineage>
</organism>